<dbReference type="Pfam" id="PF13577">
    <property type="entry name" value="SnoaL_4"/>
    <property type="match status" value="1"/>
</dbReference>
<dbReference type="RefSeq" id="WP_026641442.1">
    <property type="nucleotide sequence ID" value="NZ_NEVI01000020.1"/>
</dbReference>
<feature type="domain" description="SnoaL-like" evidence="1">
    <location>
        <begin position="5"/>
        <end position="122"/>
    </location>
</feature>
<dbReference type="Proteomes" id="UP000216947">
    <property type="component" value="Unassembled WGS sequence"/>
</dbReference>
<protein>
    <recommendedName>
        <fullName evidence="1">SnoaL-like domain-containing protein</fullName>
    </recommendedName>
</protein>
<gene>
    <name evidence="2" type="ORF">CAL19_16330</name>
</gene>
<reference evidence="3" key="1">
    <citation type="submission" date="2017-05" db="EMBL/GenBank/DDBJ databases">
        <title>Complete and WGS of Bordetella genogroups.</title>
        <authorList>
            <person name="Spilker T."/>
            <person name="Lipuma J."/>
        </authorList>
    </citation>
    <scope>NUCLEOTIDE SEQUENCE [LARGE SCALE GENOMIC DNA]</scope>
    <source>
        <strain evidence="3">AU18089</strain>
    </source>
</reference>
<dbReference type="SUPFAM" id="SSF54427">
    <property type="entry name" value="NTF2-like"/>
    <property type="match status" value="1"/>
</dbReference>
<name>A0A261QTY6_9BORD</name>
<organism evidence="2 3">
    <name type="scientific">Bordetella genomosp. 7</name>
    <dbReference type="NCBI Taxonomy" id="1416805"/>
    <lineage>
        <taxon>Bacteria</taxon>
        <taxon>Pseudomonadati</taxon>
        <taxon>Pseudomonadota</taxon>
        <taxon>Betaproteobacteria</taxon>
        <taxon>Burkholderiales</taxon>
        <taxon>Alcaligenaceae</taxon>
        <taxon>Bordetella</taxon>
    </lineage>
</organism>
<comment type="caution">
    <text evidence="2">The sequence shown here is derived from an EMBL/GenBank/DDBJ whole genome shotgun (WGS) entry which is preliminary data.</text>
</comment>
<dbReference type="AlphaFoldDB" id="A0A261QTY6"/>
<dbReference type="EMBL" id="NEVK01000008">
    <property type="protein sequence ID" value="OZI16259.1"/>
    <property type="molecule type" value="Genomic_DNA"/>
</dbReference>
<evidence type="ECO:0000313" key="2">
    <source>
        <dbReference type="EMBL" id="OZI16259.1"/>
    </source>
</evidence>
<dbReference type="Gene3D" id="3.10.450.50">
    <property type="match status" value="1"/>
</dbReference>
<keyword evidence="3" id="KW-1185">Reference proteome</keyword>
<dbReference type="CDD" id="cd00531">
    <property type="entry name" value="NTF2_like"/>
    <property type="match status" value="1"/>
</dbReference>
<dbReference type="OrthoDB" id="8964892at2"/>
<evidence type="ECO:0000313" key="3">
    <source>
        <dbReference type="Proteomes" id="UP000216947"/>
    </source>
</evidence>
<evidence type="ECO:0000259" key="1">
    <source>
        <dbReference type="Pfam" id="PF13577"/>
    </source>
</evidence>
<proteinExistence type="predicted"/>
<sequence length="132" mass="14886">MNTPDTNALASVVCEFFSALDTRNHEQAAALMARDGTWVRQGAELKGRDAVLKALEQRDPQRATAHVVSNLRVESAEPGRARVRFYMTAYETRPGVSVPQLLGIRDSTDDLVYEDGAWRIWRKDSRRVMPPE</sequence>
<dbReference type="InterPro" id="IPR032710">
    <property type="entry name" value="NTF2-like_dom_sf"/>
</dbReference>
<accession>A0A261QTY6</accession>
<dbReference type="InterPro" id="IPR037401">
    <property type="entry name" value="SnoaL-like"/>
</dbReference>